<accession>A0A6B9QQY0</accession>
<organism evidence="2">
    <name type="scientific">Oryctes rhinoceros nudivirus</name>
    <dbReference type="NCBI Taxonomy" id="92521"/>
    <lineage>
        <taxon>Viruses</taxon>
        <taxon>Viruses incertae sedis</taxon>
        <taxon>Naldaviricetes</taxon>
        <taxon>Lefavirales</taxon>
        <taxon>Nudiviridae</taxon>
        <taxon>Alphanudivirus</taxon>
        <taxon>Alphanudivirus oryrhinocerotis</taxon>
    </lineage>
</organism>
<protein>
    <submittedName>
        <fullName evidence="1 2 4">Lef-3</fullName>
    </submittedName>
</protein>
<accession>B7SV80</accession>
<dbReference type="OrthoDB" id="35216at10239"/>
<reference evidence="2" key="2">
    <citation type="journal article" date="2020" name="J. ISSAAS">
        <title>Complete genome sequence of Oryctes rhinoceros Nudivirus isolated from Coconut Rhinoceros Beetle in the Solomon Islands.</title>
        <authorList>
            <person name="Etebari K."/>
            <person name="Filipovic I."/>
            <person name="Rasic G."/>
            <person name="Devine G.J."/>
            <person name="Tsatsia H."/>
            <person name="Furlong M.J."/>
        </authorList>
    </citation>
    <scope>NUCLEOTIDE SEQUENCE</scope>
    <source>
        <strain evidence="2">Solomon Islands</strain>
    </source>
</reference>
<dbReference type="EMBL" id="MN623374">
    <property type="protein sequence ID" value="QHG11296.1"/>
    <property type="molecule type" value="Genomic_DNA"/>
</dbReference>
<proteinExistence type="predicted"/>
<dbReference type="EMBL" id="EU747721">
    <property type="protein sequence ID" value="ACH96189.1"/>
    <property type="molecule type" value="Genomic_DNA"/>
</dbReference>
<keyword evidence="5" id="KW-1185">Reference proteome</keyword>
<reference evidence="3" key="3">
    <citation type="submission" date="2020-03" db="EMBL/GenBank/DDBJ databases">
        <title>Whole genome sequence of Oryctes rhinoceros Nudivirus isolated in Riau Province, Indonesia.</title>
        <authorList>
            <person name="Kurnia Y.W."/>
            <person name="Tanjung Z.A."/>
            <person name="Utomo C."/>
            <person name="Naim M."/>
            <person name="Situmorang E.C."/>
            <person name="Liwang T."/>
        </authorList>
    </citation>
    <scope>NUCLEOTIDE SEQUENCE</scope>
    <source>
        <strain evidence="3">LiboV</strain>
    </source>
</reference>
<dbReference type="EMBL" id="MZ727584">
    <property type="protein sequence ID" value="UBO76477.1"/>
    <property type="molecule type" value="Genomic_DNA"/>
</dbReference>
<reference evidence="1 5" key="1">
    <citation type="journal article" date="2008" name="J. Virol. Methods">
        <title>Sequencing of the large dsDNA genome of Oryctes rhinoceros nudivirus using multiple displacement amplification of nanogram amounts of virus DNA.</title>
        <authorList>
            <person name="Wang Y."/>
            <person name="Kleespies R.G."/>
            <person name="Ramle M.B."/>
            <person name="Jehle J.A."/>
        </authorList>
    </citation>
    <scope>NUCLEOTIDE SEQUENCE [LARGE SCALE GENOMIC DNA]</scope>
    <source>
        <strain evidence="5">Isolate Oryctes rhinoceros/Malaysia/Ma07/2007</strain>
        <strain evidence="1">Ma07</strain>
    </source>
</reference>
<dbReference type="RefSeq" id="YP_002321370.1">
    <property type="nucleotide sequence ID" value="NC_011588.1"/>
</dbReference>
<name>A0A6B9QQY0_9VIRU</name>
<evidence type="ECO:0000313" key="1">
    <source>
        <dbReference type="EMBL" id="ACH96189.1"/>
    </source>
</evidence>
<dbReference type="EMBL" id="MT150137">
    <property type="protein sequence ID" value="QKE59530.1"/>
    <property type="molecule type" value="Genomic_DNA"/>
</dbReference>
<evidence type="ECO:0000313" key="4">
    <source>
        <dbReference type="EMBL" id="UBO76477.1"/>
    </source>
</evidence>
<dbReference type="Proteomes" id="UP000011785">
    <property type="component" value="Segment"/>
</dbReference>
<evidence type="ECO:0000313" key="2">
    <source>
        <dbReference type="EMBL" id="QHG11296.1"/>
    </source>
</evidence>
<sequence length="172" mass="19801">MIRTTLKVSKDRNKRAIDVAHLQNPFDRNDRTVVNALYHKSNDGHRLLLLNKNNRPVKCWSNITGISAIKSVIVSPERFNTLLHDAKPNTIYLNDGEHIKVASIPNVKVYFDETLPEILKKIETHTPTVVHRDETLPTYDDMLILDSTMTRKSYNAFIAKLKRVCHTQTTRV</sequence>
<evidence type="ECO:0000313" key="5">
    <source>
        <dbReference type="Proteomes" id="UP000011785"/>
    </source>
</evidence>
<gene>
    <name evidence="2" type="ORF">SI_OrNV_gp059</name>
</gene>
<reference evidence="4" key="4">
    <citation type="submission" date="2021-08" db="EMBL/GenBank/DDBJ databases">
        <title>Whole genome sequence of Oryctes rhinoceros Nudivirus detected in Riau Province, Indonesia.</title>
        <authorList>
            <person name="Kurnia Y.W."/>
            <person name="Tanjung Z.A."/>
            <person name="Utomo C."/>
            <person name="Naim M."/>
            <person name="Situmorang E.C."/>
            <person name="Liwang T."/>
        </authorList>
    </citation>
    <scope>NUCLEOTIDE SEQUENCE</scope>
    <source>
        <strain evidence="4">LiboV</strain>
    </source>
</reference>
<evidence type="ECO:0000313" key="3">
    <source>
        <dbReference type="EMBL" id="QKE59530.1"/>
    </source>
</evidence>
<dbReference type="KEGG" id="vg:7047239"/>